<protein>
    <recommendedName>
        <fullName evidence="1">DNA mismatch repair protein MutS clamp domain-containing protein</fullName>
    </recommendedName>
</protein>
<dbReference type="EMBL" id="JAIWYP010000014">
    <property type="protein sequence ID" value="KAH3713469.1"/>
    <property type="molecule type" value="Genomic_DNA"/>
</dbReference>
<dbReference type="GO" id="GO:0030983">
    <property type="term" value="F:mismatched DNA binding"/>
    <property type="evidence" value="ECO:0007669"/>
    <property type="project" value="InterPro"/>
</dbReference>
<evidence type="ECO:0000313" key="3">
    <source>
        <dbReference type="Proteomes" id="UP000828390"/>
    </source>
</evidence>
<dbReference type="InterPro" id="IPR007861">
    <property type="entry name" value="DNA_mismatch_repair_MutS_clamp"/>
</dbReference>
<evidence type="ECO:0000313" key="2">
    <source>
        <dbReference type="EMBL" id="KAH3713469.1"/>
    </source>
</evidence>
<dbReference type="SUPFAM" id="SSF48334">
    <property type="entry name" value="DNA repair protein MutS, domain III"/>
    <property type="match status" value="1"/>
</dbReference>
<comment type="caution">
    <text evidence="2">The sequence shown here is derived from an EMBL/GenBank/DDBJ whole genome shotgun (WGS) entry which is preliminary data.</text>
</comment>
<proteinExistence type="predicted"/>
<feature type="domain" description="DNA mismatch repair protein MutS clamp" evidence="1">
    <location>
        <begin position="1"/>
        <end position="45"/>
    </location>
</feature>
<dbReference type="Gene3D" id="1.10.1420.10">
    <property type="match status" value="1"/>
</dbReference>
<dbReference type="Proteomes" id="UP000828390">
    <property type="component" value="Unassembled WGS sequence"/>
</dbReference>
<dbReference type="GO" id="GO:0005524">
    <property type="term" value="F:ATP binding"/>
    <property type="evidence" value="ECO:0007669"/>
    <property type="project" value="InterPro"/>
</dbReference>
<reference evidence="2" key="2">
    <citation type="submission" date="2020-11" db="EMBL/GenBank/DDBJ databases">
        <authorList>
            <person name="McCartney M.A."/>
            <person name="Auch B."/>
            <person name="Kono T."/>
            <person name="Mallez S."/>
            <person name="Becker A."/>
            <person name="Gohl D.M."/>
            <person name="Silverstein K.A.T."/>
            <person name="Koren S."/>
            <person name="Bechman K.B."/>
            <person name="Herman A."/>
            <person name="Abrahante J.E."/>
            <person name="Garbe J."/>
        </authorList>
    </citation>
    <scope>NUCLEOTIDE SEQUENCE</scope>
    <source>
        <strain evidence="2">Duluth1</strain>
        <tissue evidence="2">Whole animal</tissue>
    </source>
</reference>
<gene>
    <name evidence="2" type="ORF">DPMN_073262</name>
</gene>
<dbReference type="Pfam" id="PF05190">
    <property type="entry name" value="MutS_IV"/>
    <property type="match status" value="1"/>
</dbReference>
<dbReference type="InterPro" id="IPR036187">
    <property type="entry name" value="DNA_mismatch_repair_MutS_sf"/>
</dbReference>
<name>A0A9D4BYR0_DREPO</name>
<dbReference type="AlphaFoldDB" id="A0A9D4BYR0"/>
<dbReference type="GO" id="GO:0006298">
    <property type="term" value="P:mismatch repair"/>
    <property type="evidence" value="ECO:0007669"/>
    <property type="project" value="InterPro"/>
</dbReference>
<keyword evidence="3" id="KW-1185">Reference proteome</keyword>
<accession>A0A9D4BYR0</accession>
<sequence>MEIPETAVKNVPNEYTLMSSKKGAKRYRTAEIEDMLAELTDAEERKDAALKDVMRRIFYNFDKRFVIRKRFFVQCFY</sequence>
<reference evidence="2" key="1">
    <citation type="journal article" date="2019" name="bioRxiv">
        <title>The Genome of the Zebra Mussel, Dreissena polymorpha: A Resource for Invasive Species Research.</title>
        <authorList>
            <person name="McCartney M.A."/>
            <person name="Auch B."/>
            <person name="Kono T."/>
            <person name="Mallez S."/>
            <person name="Zhang Y."/>
            <person name="Obille A."/>
            <person name="Becker A."/>
            <person name="Abrahante J.E."/>
            <person name="Garbe J."/>
            <person name="Badalamenti J.P."/>
            <person name="Herman A."/>
            <person name="Mangelson H."/>
            <person name="Liachko I."/>
            <person name="Sullivan S."/>
            <person name="Sone E.D."/>
            <person name="Koren S."/>
            <person name="Silverstein K.A.T."/>
            <person name="Beckman K.B."/>
            <person name="Gohl D.M."/>
        </authorList>
    </citation>
    <scope>NUCLEOTIDE SEQUENCE</scope>
    <source>
        <strain evidence="2">Duluth1</strain>
        <tissue evidence="2">Whole animal</tissue>
    </source>
</reference>
<evidence type="ECO:0000259" key="1">
    <source>
        <dbReference type="Pfam" id="PF05190"/>
    </source>
</evidence>
<organism evidence="2 3">
    <name type="scientific">Dreissena polymorpha</name>
    <name type="common">Zebra mussel</name>
    <name type="synonym">Mytilus polymorpha</name>
    <dbReference type="NCBI Taxonomy" id="45954"/>
    <lineage>
        <taxon>Eukaryota</taxon>
        <taxon>Metazoa</taxon>
        <taxon>Spiralia</taxon>
        <taxon>Lophotrochozoa</taxon>
        <taxon>Mollusca</taxon>
        <taxon>Bivalvia</taxon>
        <taxon>Autobranchia</taxon>
        <taxon>Heteroconchia</taxon>
        <taxon>Euheterodonta</taxon>
        <taxon>Imparidentia</taxon>
        <taxon>Neoheterodontei</taxon>
        <taxon>Myida</taxon>
        <taxon>Dreissenoidea</taxon>
        <taxon>Dreissenidae</taxon>
        <taxon>Dreissena</taxon>
    </lineage>
</organism>